<protein>
    <submittedName>
        <fullName evidence="2">Uncharacterized protein</fullName>
    </submittedName>
</protein>
<reference evidence="2 3" key="1">
    <citation type="journal article" date="2024" name="G3 (Bethesda)">
        <title>Genome assembly of Hibiscus sabdariffa L. provides insights into metabolisms of medicinal natural products.</title>
        <authorList>
            <person name="Kim T."/>
        </authorList>
    </citation>
    <scope>NUCLEOTIDE SEQUENCE [LARGE SCALE GENOMIC DNA]</scope>
    <source>
        <strain evidence="2">TK-2024</strain>
        <tissue evidence="2">Old leaves</tissue>
    </source>
</reference>
<feature type="region of interest" description="Disordered" evidence="1">
    <location>
        <begin position="38"/>
        <end position="78"/>
    </location>
</feature>
<dbReference type="EMBL" id="JBBPBN010000013">
    <property type="protein sequence ID" value="KAK9025947.1"/>
    <property type="molecule type" value="Genomic_DNA"/>
</dbReference>
<sequence>MVVNSNPSMSFPELQQPKRKYGKRYISLFDLQDKALSEAEKKKSDKAINKSKRGRKDVDKGEVDGSSPTDSDIARDEEDIVADIVQAEERELQHISSRV</sequence>
<proteinExistence type="predicted"/>
<evidence type="ECO:0000256" key="1">
    <source>
        <dbReference type="SAM" id="MobiDB-lite"/>
    </source>
</evidence>
<comment type="caution">
    <text evidence="2">The sequence shown here is derived from an EMBL/GenBank/DDBJ whole genome shotgun (WGS) entry which is preliminary data.</text>
</comment>
<gene>
    <name evidence="2" type="ORF">V6N11_038800</name>
</gene>
<name>A0ABR2SL18_9ROSI</name>
<keyword evidence="3" id="KW-1185">Reference proteome</keyword>
<feature type="compositionally biased region" description="Basic and acidic residues" evidence="1">
    <location>
        <begin position="38"/>
        <end position="48"/>
    </location>
</feature>
<evidence type="ECO:0000313" key="3">
    <source>
        <dbReference type="Proteomes" id="UP001396334"/>
    </source>
</evidence>
<evidence type="ECO:0000313" key="2">
    <source>
        <dbReference type="EMBL" id="KAK9025947.1"/>
    </source>
</evidence>
<dbReference type="Proteomes" id="UP001396334">
    <property type="component" value="Unassembled WGS sequence"/>
</dbReference>
<organism evidence="2 3">
    <name type="scientific">Hibiscus sabdariffa</name>
    <name type="common">roselle</name>
    <dbReference type="NCBI Taxonomy" id="183260"/>
    <lineage>
        <taxon>Eukaryota</taxon>
        <taxon>Viridiplantae</taxon>
        <taxon>Streptophyta</taxon>
        <taxon>Embryophyta</taxon>
        <taxon>Tracheophyta</taxon>
        <taxon>Spermatophyta</taxon>
        <taxon>Magnoliopsida</taxon>
        <taxon>eudicotyledons</taxon>
        <taxon>Gunneridae</taxon>
        <taxon>Pentapetalae</taxon>
        <taxon>rosids</taxon>
        <taxon>malvids</taxon>
        <taxon>Malvales</taxon>
        <taxon>Malvaceae</taxon>
        <taxon>Malvoideae</taxon>
        <taxon>Hibiscus</taxon>
    </lineage>
</organism>
<accession>A0ABR2SL18</accession>